<evidence type="ECO:0000313" key="3">
    <source>
        <dbReference type="Proteomes" id="UP000199417"/>
    </source>
</evidence>
<evidence type="ECO:0000313" key="2">
    <source>
        <dbReference type="EMBL" id="SDC95048.1"/>
    </source>
</evidence>
<dbReference type="Proteomes" id="UP000199417">
    <property type="component" value="Unassembled WGS sequence"/>
</dbReference>
<proteinExistence type="predicted"/>
<accession>A0A1G6QRS6</accession>
<dbReference type="AlphaFoldDB" id="A0A1G6QRS6"/>
<gene>
    <name evidence="2" type="ORF">SAMN05444580_102182</name>
</gene>
<dbReference type="RefSeq" id="WP_072843908.1">
    <property type="nucleotide sequence ID" value="NZ_FNAB01000002.1"/>
</dbReference>
<sequence length="241" mass="25262">MSTAPGAEPPPLLLLTFGVAARTLDAAGTVGRAARGAVRAVPLVGARVDAVTESTLARGEQAVRATAELARATLRVVVREVVAAALLEVDLTRIVREYVDLDLIAQGIDVDAIAGRIDLDAIVRRLDLDAVVDTVDLGRQVDRIDLDEIARRLDIDAVIARVDLISLANNIIEGVDLPDIIRESTGSLSSEAVRGVRSQGMQADDAVAGFVGRLFGRDPGPDAAPRGDDDAGHGESEPGVR</sequence>
<reference evidence="2 3" key="1">
    <citation type="submission" date="2016-10" db="EMBL/GenBank/DDBJ databases">
        <authorList>
            <person name="de Groot N.N."/>
        </authorList>
    </citation>
    <scope>NUCLEOTIDE SEQUENCE [LARGE SCALE GENOMIC DNA]</scope>
    <source>
        <strain evidence="2 3">JCM 11308</strain>
    </source>
</reference>
<evidence type="ECO:0000256" key="1">
    <source>
        <dbReference type="SAM" id="MobiDB-lite"/>
    </source>
</evidence>
<protein>
    <submittedName>
        <fullName evidence="2">Uncharacterized protein</fullName>
    </submittedName>
</protein>
<name>A0A1G6QRS6_9NOCA</name>
<feature type="region of interest" description="Disordered" evidence="1">
    <location>
        <begin position="214"/>
        <end position="241"/>
    </location>
</feature>
<organism evidence="2 3">
    <name type="scientific">Rhodococcus tukisamuensis</name>
    <dbReference type="NCBI Taxonomy" id="168276"/>
    <lineage>
        <taxon>Bacteria</taxon>
        <taxon>Bacillati</taxon>
        <taxon>Actinomycetota</taxon>
        <taxon>Actinomycetes</taxon>
        <taxon>Mycobacteriales</taxon>
        <taxon>Nocardiaceae</taxon>
        <taxon>Rhodococcus</taxon>
    </lineage>
</organism>
<keyword evidence="3" id="KW-1185">Reference proteome</keyword>
<dbReference type="EMBL" id="FNAB01000002">
    <property type="protein sequence ID" value="SDC95048.1"/>
    <property type="molecule type" value="Genomic_DNA"/>
</dbReference>
<feature type="compositionally biased region" description="Basic and acidic residues" evidence="1">
    <location>
        <begin position="215"/>
        <end position="241"/>
    </location>
</feature>